<feature type="compositionally biased region" description="Low complexity" evidence="7">
    <location>
        <begin position="226"/>
        <end position="237"/>
    </location>
</feature>
<feature type="region of interest" description="Disordered" evidence="7">
    <location>
        <begin position="356"/>
        <end position="393"/>
    </location>
</feature>
<dbReference type="GO" id="GO:0003723">
    <property type="term" value="F:RNA binding"/>
    <property type="evidence" value="ECO:0007669"/>
    <property type="project" value="UniProtKB-UniRule"/>
</dbReference>
<evidence type="ECO:0000259" key="8">
    <source>
        <dbReference type="PROSITE" id="PS50102"/>
    </source>
</evidence>
<feature type="compositionally biased region" description="Low complexity" evidence="7">
    <location>
        <begin position="271"/>
        <end position="284"/>
    </location>
</feature>
<sequence length="624" mass="68238">MADGADTIDLYAGVEDFGQQDSSDFQDTDLYDDVIISQSSENRRTDEPPKVSPARTSTSSYSGKRVAIYVGNLTWWTTDQDLTDIISGLGVHDLLEIKFYENRVNGQSKGFATVVLGSDSSSRKVMDYMPKKEIHGQIPVVTPCSRQALNQFEMQARKGDNSMQNGGVSGHSHEFATDANYRSQRSGGGGRGSSPMGREGSRSRGGGGSRGQRMPPMGGPPPQGPPNMGQQRPPMQGFDMQGHNNQMPPRGGGMPPPQGMPPPGMPPQGPPMRQAGPPMGMMPPRSGPPPPGVPGIRGPMPPVSGMPMQRPEMGWERPPTSFPPVSMAVARPPMQAPFQPAPMGPPQVGMMPQRPPVQGPPPPGHHVGPPPPANIGMPPGMMPPQAGPPPPGMHPPVNLGPPMGPPVAAPAPHVNPAFFPPNSQPMPMGGPPRVAFLQIQQVPPADPYGRPPVQYPPSEPYNRPITDSRHDPMIPQISDVEFDEILQRNKTVSSSAISRAVQDASAGDYANAIETLVTAISLIKGSKIANDDRCRILITSLQDTLHGIESKSYGSKSSSSRERRSRSRDHDRDREREKRSRHRSRSRDREYRDRSRERDRHYESDRHRDRDRDRDRDREYRSRH</sequence>
<dbReference type="CDD" id="cd12643">
    <property type="entry name" value="RRM_CFIm68"/>
    <property type="match status" value="1"/>
</dbReference>
<evidence type="ECO:0000313" key="10">
    <source>
        <dbReference type="Proteomes" id="UP001209878"/>
    </source>
</evidence>
<evidence type="ECO:0000256" key="4">
    <source>
        <dbReference type="ARBA" id="ARBA00022664"/>
    </source>
</evidence>
<organism evidence="9 10">
    <name type="scientific">Ridgeia piscesae</name>
    <name type="common">Tubeworm</name>
    <dbReference type="NCBI Taxonomy" id="27915"/>
    <lineage>
        <taxon>Eukaryota</taxon>
        <taxon>Metazoa</taxon>
        <taxon>Spiralia</taxon>
        <taxon>Lophotrochozoa</taxon>
        <taxon>Annelida</taxon>
        <taxon>Polychaeta</taxon>
        <taxon>Sedentaria</taxon>
        <taxon>Canalipalpata</taxon>
        <taxon>Sabellida</taxon>
        <taxon>Siboglinidae</taxon>
        <taxon>Ridgeia</taxon>
    </lineage>
</organism>
<dbReference type="Pfam" id="PF25524">
    <property type="entry name" value="RSLD_CPSF6"/>
    <property type="match status" value="1"/>
</dbReference>
<feature type="region of interest" description="Disordered" evidence="7">
    <location>
        <begin position="181"/>
        <end position="302"/>
    </location>
</feature>
<proteinExistence type="inferred from homology"/>
<dbReference type="InterPro" id="IPR035979">
    <property type="entry name" value="RBD_domain_sf"/>
</dbReference>
<comment type="similarity">
    <text evidence="2">Belongs to the RRM CPSF6/7 family.</text>
</comment>
<feature type="compositionally biased region" description="Pro residues" evidence="7">
    <location>
        <begin position="254"/>
        <end position="270"/>
    </location>
</feature>
<feature type="compositionally biased region" description="Basic and acidic residues" evidence="7">
    <location>
        <begin position="568"/>
        <end position="578"/>
    </location>
</feature>
<dbReference type="Proteomes" id="UP001209878">
    <property type="component" value="Unassembled WGS sequence"/>
</dbReference>
<dbReference type="Gene3D" id="3.30.70.330">
    <property type="match status" value="1"/>
</dbReference>
<dbReference type="InterPro" id="IPR034772">
    <property type="entry name" value="CPSF6/7"/>
</dbReference>
<dbReference type="InterPro" id="IPR057951">
    <property type="entry name" value="CPSF6/7_RSLD_N"/>
</dbReference>
<keyword evidence="10" id="KW-1185">Reference proteome</keyword>
<keyword evidence="4" id="KW-0507">mRNA processing</keyword>
<feature type="region of interest" description="Disordered" evidence="7">
    <location>
        <begin position="450"/>
        <end position="470"/>
    </location>
</feature>
<dbReference type="EMBL" id="JAODUO010000374">
    <property type="protein sequence ID" value="KAK2181942.1"/>
    <property type="molecule type" value="Genomic_DNA"/>
</dbReference>
<feature type="compositionally biased region" description="Pro residues" evidence="7">
    <location>
        <begin position="285"/>
        <end position="302"/>
    </location>
</feature>
<evidence type="ECO:0000256" key="3">
    <source>
        <dbReference type="ARBA" id="ARBA00016259"/>
    </source>
</evidence>
<dbReference type="AlphaFoldDB" id="A0AAD9NT78"/>
<dbReference type="GO" id="GO:0005634">
    <property type="term" value="C:nucleus"/>
    <property type="evidence" value="ECO:0007669"/>
    <property type="project" value="UniProtKB-SubCell"/>
</dbReference>
<feature type="compositionally biased region" description="Basic and acidic residues" evidence="7">
    <location>
        <begin position="587"/>
        <end position="624"/>
    </location>
</feature>
<gene>
    <name evidence="9" type="ORF">NP493_376g05014</name>
</gene>
<reference evidence="9" key="1">
    <citation type="journal article" date="2023" name="Mol. Biol. Evol.">
        <title>Third-Generation Sequencing Reveals the Adaptive Role of the Epigenome in Three Deep-Sea Polychaetes.</title>
        <authorList>
            <person name="Perez M."/>
            <person name="Aroh O."/>
            <person name="Sun Y."/>
            <person name="Lan Y."/>
            <person name="Juniper S.K."/>
            <person name="Young C.R."/>
            <person name="Angers B."/>
            <person name="Qian P.Y."/>
        </authorList>
    </citation>
    <scope>NUCLEOTIDE SEQUENCE</scope>
    <source>
        <strain evidence="9">R07B-5</strain>
    </source>
</reference>
<evidence type="ECO:0000256" key="5">
    <source>
        <dbReference type="ARBA" id="ARBA00023242"/>
    </source>
</evidence>
<feature type="region of interest" description="Disordered" evidence="7">
    <location>
        <begin position="549"/>
        <end position="624"/>
    </location>
</feature>
<evidence type="ECO:0000256" key="7">
    <source>
        <dbReference type="SAM" id="MobiDB-lite"/>
    </source>
</evidence>
<keyword evidence="6" id="KW-0694">RNA-binding</keyword>
<comment type="subcellular location">
    <subcellularLocation>
        <location evidence="1">Nucleus</location>
    </subcellularLocation>
</comment>
<accession>A0AAD9NT78</accession>
<evidence type="ECO:0000313" key="9">
    <source>
        <dbReference type="EMBL" id="KAK2181942.1"/>
    </source>
</evidence>
<feature type="compositionally biased region" description="Pro residues" evidence="7">
    <location>
        <begin position="380"/>
        <end position="393"/>
    </location>
</feature>
<evidence type="ECO:0000256" key="6">
    <source>
        <dbReference type="PROSITE-ProRule" id="PRU00176"/>
    </source>
</evidence>
<dbReference type="SUPFAM" id="SSF54928">
    <property type="entry name" value="RNA-binding domain, RBD"/>
    <property type="match status" value="1"/>
</dbReference>
<keyword evidence="5" id="KW-0539">Nucleus</keyword>
<dbReference type="PANTHER" id="PTHR23204">
    <property type="entry name" value="CLEAVAGE AND POLYADENYLATION SPECIFIC FACTOR"/>
    <property type="match status" value="1"/>
</dbReference>
<comment type="caution">
    <text evidence="9">The sequence shown here is derived from an EMBL/GenBank/DDBJ whole genome shotgun (WGS) entry which is preliminary data.</text>
</comment>
<dbReference type="SMART" id="SM00360">
    <property type="entry name" value="RRM"/>
    <property type="match status" value="1"/>
</dbReference>
<dbReference type="PROSITE" id="PS50102">
    <property type="entry name" value="RRM"/>
    <property type="match status" value="1"/>
</dbReference>
<dbReference type="InterPro" id="IPR012677">
    <property type="entry name" value="Nucleotide-bd_a/b_plait_sf"/>
</dbReference>
<dbReference type="InterPro" id="IPR034769">
    <property type="entry name" value="CPSF6_RRM"/>
</dbReference>
<dbReference type="GO" id="GO:0006397">
    <property type="term" value="P:mRNA processing"/>
    <property type="evidence" value="ECO:0007669"/>
    <property type="project" value="UniProtKB-KW"/>
</dbReference>
<feature type="compositionally biased region" description="Pro residues" evidence="7">
    <location>
        <begin position="356"/>
        <end position="373"/>
    </location>
</feature>
<evidence type="ECO:0000256" key="1">
    <source>
        <dbReference type="ARBA" id="ARBA00004123"/>
    </source>
</evidence>
<feature type="compositionally biased region" description="Pro residues" evidence="7">
    <location>
        <begin position="450"/>
        <end position="459"/>
    </location>
</feature>
<dbReference type="InterPro" id="IPR000504">
    <property type="entry name" value="RRM_dom"/>
</dbReference>
<name>A0AAD9NT78_RIDPI</name>
<feature type="domain" description="RRM" evidence="8">
    <location>
        <begin position="66"/>
        <end position="146"/>
    </location>
</feature>
<dbReference type="Pfam" id="PF00076">
    <property type="entry name" value="RRM_1"/>
    <property type="match status" value="1"/>
</dbReference>
<protein>
    <recommendedName>
        <fullName evidence="3">Cleavage and polyadenylation specificity factor subunit 6</fullName>
    </recommendedName>
</protein>
<feature type="region of interest" description="Disordered" evidence="7">
    <location>
        <begin position="36"/>
        <end position="58"/>
    </location>
</feature>
<evidence type="ECO:0000256" key="2">
    <source>
        <dbReference type="ARBA" id="ARBA00006265"/>
    </source>
</evidence>